<dbReference type="EMBL" id="CAGS01000400">
    <property type="protein sequence ID" value="CCF85162.1"/>
    <property type="molecule type" value="Genomic_DNA"/>
</dbReference>
<comment type="caution">
    <text evidence="2">The sequence shown here is derived from an EMBL/GenBank/DDBJ whole genome shotgun (WGS) entry which is preliminary data.</text>
</comment>
<evidence type="ECO:0000313" key="2">
    <source>
        <dbReference type="EMBL" id="CCF85162.1"/>
    </source>
</evidence>
<keyword evidence="3" id="KW-1185">Reference proteome</keyword>
<organism evidence="2 3">
    <name type="scientific">Nitrolancea hollandica Lb</name>
    <dbReference type="NCBI Taxonomy" id="1129897"/>
    <lineage>
        <taxon>Bacteria</taxon>
        <taxon>Pseudomonadati</taxon>
        <taxon>Thermomicrobiota</taxon>
        <taxon>Thermomicrobia</taxon>
        <taxon>Sphaerobacterales</taxon>
        <taxon>Sphaerobacterineae</taxon>
        <taxon>Sphaerobacteraceae</taxon>
        <taxon>Nitrolancea</taxon>
    </lineage>
</organism>
<dbReference type="RefSeq" id="WP_008479873.1">
    <property type="nucleotide sequence ID" value="NZ_CAGS01000400.1"/>
</dbReference>
<gene>
    <name evidence="2" type="ORF">NITHO_4590001</name>
</gene>
<accession>I4EKF0</accession>
<reference evidence="2 3" key="1">
    <citation type="journal article" date="2012" name="ISME J.">
        <title>Nitrification expanded: discovery, physiology and genomics of a nitrite-oxidizing bacterium from the phylum Chloroflexi.</title>
        <authorList>
            <person name="Sorokin D.Y."/>
            <person name="Lucker S."/>
            <person name="Vejmelkova D."/>
            <person name="Kostrikina N.A."/>
            <person name="Kleerebezem R."/>
            <person name="Rijpstra W.I."/>
            <person name="Damste J.S."/>
            <person name="Le Paslier D."/>
            <person name="Muyzer G."/>
            <person name="Wagner M."/>
            <person name="van Loosdrecht M.C."/>
            <person name="Daims H."/>
        </authorList>
    </citation>
    <scope>NUCLEOTIDE SEQUENCE [LARGE SCALE GENOMIC DNA]</scope>
    <source>
        <strain evidence="3">none</strain>
    </source>
</reference>
<dbReference type="Proteomes" id="UP000004221">
    <property type="component" value="Unassembled WGS sequence"/>
</dbReference>
<sequence>MEEAGNALNRLLEAKTKDSGGTVIDVASRKDRSLRANRPSRRSKGSVFQQPLGRRMLAGIFSLRFAD</sequence>
<name>I4EKF0_9BACT</name>
<feature type="region of interest" description="Disordered" evidence="1">
    <location>
        <begin position="22"/>
        <end position="49"/>
    </location>
</feature>
<evidence type="ECO:0000256" key="1">
    <source>
        <dbReference type="SAM" id="MobiDB-lite"/>
    </source>
</evidence>
<dbReference type="AlphaFoldDB" id="I4EKF0"/>
<evidence type="ECO:0000313" key="3">
    <source>
        <dbReference type="Proteomes" id="UP000004221"/>
    </source>
</evidence>
<proteinExistence type="predicted"/>
<protein>
    <submittedName>
        <fullName evidence="2">Uncharacterized protein</fullName>
    </submittedName>
</protein>